<keyword evidence="1" id="KW-0812">Transmembrane</keyword>
<reference evidence="2" key="1">
    <citation type="journal article" date="2021" name="Mol. Ecol. Resour.">
        <title>Phylogenomic analyses of the genus Drosophila reveals genomic signals of climate adaptation.</title>
        <authorList>
            <person name="Li F."/>
            <person name="Rane R.V."/>
            <person name="Luria V."/>
            <person name="Xiong Z."/>
            <person name="Chen J."/>
            <person name="Li Z."/>
            <person name="Catullo R.A."/>
            <person name="Griffin P.C."/>
            <person name="Schiffer M."/>
            <person name="Pearce S."/>
            <person name="Lee S.F."/>
            <person name="McElroy K."/>
            <person name="Stocker A."/>
            <person name="Shirriffs J."/>
            <person name="Cockerell F."/>
            <person name="Coppin C."/>
            <person name="Sgro C.M."/>
            <person name="Karger A."/>
            <person name="Cain J.W."/>
            <person name="Weber J.A."/>
            <person name="Santpere G."/>
            <person name="Kirschner M.W."/>
            <person name="Hoffmann A.A."/>
            <person name="Oakeshott J.G."/>
            <person name="Zhang G."/>
        </authorList>
    </citation>
    <scope>NUCLEOTIDE SEQUENCE</scope>
    <source>
        <strain evidence="2">BGI-SZ-2011g</strain>
    </source>
</reference>
<keyword evidence="1" id="KW-0472">Membrane</keyword>
<protein>
    <submittedName>
        <fullName evidence="2">Uncharacterized protein</fullName>
    </submittedName>
</protein>
<gene>
    <name evidence="2" type="ORF">KR093_008118</name>
</gene>
<comment type="caution">
    <text evidence="2">The sequence shown here is derived from an EMBL/GenBank/DDBJ whole genome shotgun (WGS) entry which is preliminary data.</text>
</comment>
<feature type="transmembrane region" description="Helical" evidence="1">
    <location>
        <begin position="250"/>
        <end position="273"/>
    </location>
</feature>
<dbReference type="AlphaFoldDB" id="A0AAD4JX07"/>
<evidence type="ECO:0000313" key="2">
    <source>
        <dbReference type="EMBL" id="KAH8365999.1"/>
    </source>
</evidence>
<name>A0AAD4JX07_9MUSC</name>
<dbReference type="Proteomes" id="UP001200034">
    <property type="component" value="Unassembled WGS sequence"/>
</dbReference>
<keyword evidence="3" id="KW-1185">Reference proteome</keyword>
<proteinExistence type="predicted"/>
<keyword evidence="1" id="KW-1133">Transmembrane helix</keyword>
<evidence type="ECO:0000313" key="3">
    <source>
        <dbReference type="Proteomes" id="UP001200034"/>
    </source>
</evidence>
<dbReference type="EMBL" id="JAJJHW010002774">
    <property type="protein sequence ID" value="KAH8365999.1"/>
    <property type="molecule type" value="Genomic_DNA"/>
</dbReference>
<organism evidence="2 3">
    <name type="scientific">Drosophila rubida</name>
    <dbReference type="NCBI Taxonomy" id="30044"/>
    <lineage>
        <taxon>Eukaryota</taxon>
        <taxon>Metazoa</taxon>
        <taxon>Ecdysozoa</taxon>
        <taxon>Arthropoda</taxon>
        <taxon>Hexapoda</taxon>
        <taxon>Insecta</taxon>
        <taxon>Pterygota</taxon>
        <taxon>Neoptera</taxon>
        <taxon>Endopterygota</taxon>
        <taxon>Diptera</taxon>
        <taxon>Brachycera</taxon>
        <taxon>Muscomorpha</taxon>
        <taxon>Ephydroidea</taxon>
        <taxon>Drosophilidae</taxon>
        <taxon>Drosophila</taxon>
    </lineage>
</organism>
<evidence type="ECO:0000256" key="1">
    <source>
        <dbReference type="SAM" id="Phobius"/>
    </source>
</evidence>
<sequence>MALYNFLDTIEYMAYSFHGNPDQHYRFMTDGQTIVSLLGDKLHNNDSQFGPHMQPMLKTSSNVKDISVDMPLTFEVFLPLRLPYAMTPMFSKQERTVQLKRPSFEHPFFYGNLINAKFMNFLLQHELKVAVEEVTPIKGNWGAIYDLHYAALCYNNIPFAHQIFAAERGANGHGIHIDFILALEFDGGVMPLPGYYNSPLTSKWLAFGLVPVDDHHDGSHWAVLVPRWQTDRLSIRLHCLRMMQLLYRMLYSQGCFCFSVPLLVKFAFFMTTADRGDDYKRMSLAELMITTLGHQAFRNFCELIVASKVGDPLLNIQSTKSLREQQVRCKGLFAMLAKGFQLNVMSSEFILKFFEF</sequence>
<feature type="non-terminal residue" evidence="2">
    <location>
        <position position="1"/>
    </location>
</feature>
<accession>A0AAD4JX07</accession>